<comment type="caution">
    <text evidence="1">The sequence shown here is derived from an EMBL/GenBank/DDBJ whole genome shotgun (WGS) entry which is preliminary data.</text>
</comment>
<name>A0A2A2TE27_9CYAN</name>
<evidence type="ECO:0000313" key="1">
    <source>
        <dbReference type="EMBL" id="PAX51885.1"/>
    </source>
</evidence>
<dbReference type="EMBL" id="NTFS01000316">
    <property type="protein sequence ID" value="PAX51885.1"/>
    <property type="molecule type" value="Genomic_DNA"/>
</dbReference>
<gene>
    <name evidence="1" type="ORF">CK510_22375</name>
</gene>
<keyword evidence="2" id="KW-1185">Reference proteome</keyword>
<sequence>MARSQPILLLLIITTHLVGLKSAIAEPTVGVPSDANQVCSFSEGTGGQLVTEGRVMPSKLGTLDTFGGSPIKMDVTCNKPAKLVVSAPIQVGGPEFKPVSTFTNVTTATGDSTKSNEAPLALPAGTTALSINLYVDKGSRLKVGNYQYTFKFTVAE</sequence>
<evidence type="ECO:0000313" key="2">
    <source>
        <dbReference type="Proteomes" id="UP000218238"/>
    </source>
</evidence>
<accession>A0A2A2TE27</accession>
<dbReference type="RefSeq" id="WP_095723792.1">
    <property type="nucleotide sequence ID" value="NZ_NTFS01000316.1"/>
</dbReference>
<proteinExistence type="predicted"/>
<dbReference type="Proteomes" id="UP000218238">
    <property type="component" value="Unassembled WGS sequence"/>
</dbReference>
<evidence type="ECO:0008006" key="3">
    <source>
        <dbReference type="Google" id="ProtNLM"/>
    </source>
</evidence>
<organism evidence="1 2">
    <name type="scientific">Brunnivagina elsteri CCALA 953</name>
    <dbReference type="NCBI Taxonomy" id="987040"/>
    <lineage>
        <taxon>Bacteria</taxon>
        <taxon>Bacillati</taxon>
        <taxon>Cyanobacteriota</taxon>
        <taxon>Cyanophyceae</taxon>
        <taxon>Nostocales</taxon>
        <taxon>Calotrichaceae</taxon>
        <taxon>Brunnivagina</taxon>
    </lineage>
</organism>
<reference evidence="1 2" key="1">
    <citation type="submission" date="2017-08" db="EMBL/GenBank/DDBJ databases">
        <title>Draft genome sequence of filamentous cyanobacterium Calothrix elsteri CCALA 953.</title>
        <authorList>
            <person name="Gagunashvili A.N."/>
            <person name="Elster J."/>
            <person name="Andresson O.S."/>
        </authorList>
    </citation>
    <scope>NUCLEOTIDE SEQUENCE [LARGE SCALE GENOMIC DNA]</scope>
    <source>
        <strain evidence="1 2">CCALA 953</strain>
    </source>
</reference>
<dbReference type="AlphaFoldDB" id="A0A2A2TE27"/>
<protein>
    <recommendedName>
        <fullName evidence="3">Fimbrial protein</fullName>
    </recommendedName>
</protein>
<dbReference type="OrthoDB" id="515078at2"/>